<dbReference type="PANTHER" id="PTHR10173:SF59">
    <property type="entry name" value="PEPTIDE METHIONINE SULFOXIDE REDUCTASE MSRA_MSRB"/>
    <property type="match status" value="1"/>
</dbReference>
<dbReference type="GO" id="GO:0033743">
    <property type="term" value="F:peptide-methionine (R)-S-oxide reductase activity"/>
    <property type="evidence" value="ECO:0007669"/>
    <property type="project" value="UniProtKB-EC"/>
</dbReference>
<evidence type="ECO:0000313" key="6">
    <source>
        <dbReference type="EMBL" id="RDI42587.1"/>
    </source>
</evidence>
<feature type="domain" description="MsrB" evidence="5">
    <location>
        <begin position="33"/>
        <end position="155"/>
    </location>
</feature>
<dbReference type="EC" id="1.8.4.12" evidence="1"/>
<evidence type="ECO:0000313" key="7">
    <source>
        <dbReference type="Proteomes" id="UP000254720"/>
    </source>
</evidence>
<dbReference type="GO" id="GO:0030091">
    <property type="term" value="P:protein repair"/>
    <property type="evidence" value="ECO:0007669"/>
    <property type="project" value="InterPro"/>
</dbReference>
<dbReference type="InterPro" id="IPR028427">
    <property type="entry name" value="Met_Sox_Rdtase_MsrB"/>
</dbReference>
<evidence type="ECO:0000256" key="3">
    <source>
        <dbReference type="ARBA" id="ARBA00048488"/>
    </source>
</evidence>
<dbReference type="PROSITE" id="PS51790">
    <property type="entry name" value="MSRB"/>
    <property type="match status" value="1"/>
</dbReference>
<reference evidence="6 7" key="1">
    <citation type="submission" date="2018-07" db="EMBL/GenBank/DDBJ databases">
        <title>Genomic Encyclopedia of Type Strains, Phase IV (KMG-IV): sequencing the most valuable type-strain genomes for metagenomic binning, comparative biology and taxonomic classification.</title>
        <authorList>
            <person name="Goeker M."/>
        </authorList>
    </citation>
    <scope>NUCLEOTIDE SEQUENCE [LARGE SCALE GENOMIC DNA]</scope>
    <source>
        <strain evidence="6 7">DSM 16500</strain>
    </source>
</reference>
<keyword evidence="4" id="KW-0732">Signal</keyword>
<comment type="catalytic activity">
    <reaction evidence="3">
        <text>L-methionyl-[protein] + [thioredoxin]-disulfide + H2O = L-methionyl-(R)-S-oxide-[protein] + [thioredoxin]-dithiol</text>
        <dbReference type="Rhea" id="RHEA:24164"/>
        <dbReference type="Rhea" id="RHEA-COMP:10698"/>
        <dbReference type="Rhea" id="RHEA-COMP:10700"/>
        <dbReference type="Rhea" id="RHEA-COMP:12313"/>
        <dbReference type="Rhea" id="RHEA-COMP:12314"/>
        <dbReference type="ChEBI" id="CHEBI:15377"/>
        <dbReference type="ChEBI" id="CHEBI:16044"/>
        <dbReference type="ChEBI" id="CHEBI:29950"/>
        <dbReference type="ChEBI" id="CHEBI:45764"/>
        <dbReference type="ChEBI" id="CHEBI:50058"/>
        <dbReference type="EC" id="1.8.4.12"/>
    </reaction>
</comment>
<evidence type="ECO:0000259" key="5">
    <source>
        <dbReference type="PROSITE" id="PS51790"/>
    </source>
</evidence>
<dbReference type="Gene3D" id="2.170.150.20">
    <property type="entry name" value="Peptide methionine sulfoxide reductase"/>
    <property type="match status" value="1"/>
</dbReference>
<dbReference type="PANTHER" id="PTHR10173">
    <property type="entry name" value="METHIONINE SULFOXIDE REDUCTASE"/>
    <property type="match status" value="1"/>
</dbReference>
<comment type="caution">
    <text evidence="6">The sequence shown here is derived from an EMBL/GenBank/DDBJ whole genome shotgun (WGS) entry which is preliminary data.</text>
</comment>
<dbReference type="Proteomes" id="UP000254720">
    <property type="component" value="Unassembled WGS sequence"/>
</dbReference>
<keyword evidence="2" id="KW-0560">Oxidoreductase</keyword>
<dbReference type="GO" id="GO:0005737">
    <property type="term" value="C:cytoplasm"/>
    <property type="evidence" value="ECO:0007669"/>
    <property type="project" value="TreeGrafter"/>
</dbReference>
<name>A0A370GFY8_9COXI</name>
<dbReference type="FunFam" id="2.170.150.20:FF:000003">
    <property type="entry name" value="Peptide methionine sulfoxide reductase MsrB"/>
    <property type="match status" value="1"/>
</dbReference>
<feature type="signal peptide" evidence="4">
    <location>
        <begin position="1"/>
        <end position="24"/>
    </location>
</feature>
<dbReference type="NCBIfam" id="TIGR00357">
    <property type="entry name" value="peptide-methionine (R)-S-oxide reductase MsrB"/>
    <property type="match status" value="1"/>
</dbReference>
<keyword evidence="7" id="KW-1185">Reference proteome</keyword>
<evidence type="ECO:0000256" key="4">
    <source>
        <dbReference type="SAM" id="SignalP"/>
    </source>
</evidence>
<proteinExistence type="predicted"/>
<sequence>MKFHRFKIFFIFIILFSSLGLVFAATPYQKPSDDVIKKRLTPMQYYVTQEKGTEPPYKNAYWDNKKPGIYVDIVSGEPLFSSLDKYDSKTGWPSFTKPLESGNIILRPDPGWFIDRTEVVSKHGQSHLGHVFDDGPPPTYKRYCMNSAALEFIPAEELEKRGYGQYAHLFEKKSDKKK</sequence>
<dbReference type="OrthoDB" id="4174719at2"/>
<dbReference type="AlphaFoldDB" id="A0A370GFY8"/>
<dbReference type="EMBL" id="QQAX01000014">
    <property type="protein sequence ID" value="RDI42587.1"/>
    <property type="molecule type" value="Genomic_DNA"/>
</dbReference>
<feature type="chain" id="PRO_5016570941" description="peptide-methionine (R)-S-oxide reductase" evidence="4">
    <location>
        <begin position="25"/>
        <end position="178"/>
    </location>
</feature>
<dbReference type="InterPro" id="IPR011057">
    <property type="entry name" value="Mss4-like_sf"/>
</dbReference>
<dbReference type="SUPFAM" id="SSF51316">
    <property type="entry name" value="Mss4-like"/>
    <property type="match status" value="1"/>
</dbReference>
<dbReference type="Pfam" id="PF01641">
    <property type="entry name" value="SelR"/>
    <property type="match status" value="1"/>
</dbReference>
<gene>
    <name evidence="6" type="ORF">C8D86_11458</name>
</gene>
<dbReference type="InterPro" id="IPR002579">
    <property type="entry name" value="Met_Sox_Rdtase_MsrB_dom"/>
</dbReference>
<evidence type="ECO:0000256" key="2">
    <source>
        <dbReference type="ARBA" id="ARBA00023002"/>
    </source>
</evidence>
<organism evidence="6 7">
    <name type="scientific">Aquicella lusitana</name>
    <dbReference type="NCBI Taxonomy" id="254246"/>
    <lineage>
        <taxon>Bacteria</taxon>
        <taxon>Pseudomonadati</taxon>
        <taxon>Pseudomonadota</taxon>
        <taxon>Gammaproteobacteria</taxon>
        <taxon>Legionellales</taxon>
        <taxon>Coxiellaceae</taxon>
        <taxon>Aquicella</taxon>
    </lineage>
</organism>
<evidence type="ECO:0000256" key="1">
    <source>
        <dbReference type="ARBA" id="ARBA00012499"/>
    </source>
</evidence>
<accession>A0A370GFY8</accession>
<protein>
    <recommendedName>
        <fullName evidence="1">peptide-methionine (R)-S-oxide reductase</fullName>
        <ecNumber evidence="1">1.8.4.12</ecNumber>
    </recommendedName>
</protein>
<dbReference type="RefSeq" id="WP_114834649.1">
    <property type="nucleotide sequence ID" value="NZ_LR699115.1"/>
</dbReference>
<dbReference type="GO" id="GO:0006979">
    <property type="term" value="P:response to oxidative stress"/>
    <property type="evidence" value="ECO:0007669"/>
    <property type="project" value="InterPro"/>
</dbReference>